<name>A0A4S8IHF0_MUSBA</name>
<gene>
    <name evidence="1" type="ORF">C4D60_Mb09t08620</name>
</gene>
<dbReference type="Proteomes" id="UP000317650">
    <property type="component" value="Chromosome 9"/>
</dbReference>
<comment type="caution">
    <text evidence="1">The sequence shown here is derived from an EMBL/GenBank/DDBJ whole genome shotgun (WGS) entry which is preliminary data.</text>
</comment>
<reference evidence="1 2" key="1">
    <citation type="journal article" date="2019" name="Nat. Plants">
        <title>Genome sequencing of Musa balbisiana reveals subgenome evolution and function divergence in polyploid bananas.</title>
        <authorList>
            <person name="Yao X."/>
        </authorList>
    </citation>
    <scope>NUCLEOTIDE SEQUENCE [LARGE SCALE GENOMIC DNA]</scope>
    <source>
        <strain evidence="2">cv. DH-PKW</strain>
        <tissue evidence="1">Leaves</tissue>
    </source>
</reference>
<evidence type="ECO:0000313" key="2">
    <source>
        <dbReference type="Proteomes" id="UP000317650"/>
    </source>
</evidence>
<sequence length="220" mass="23421">MTSELAILCDVPAAVIGRDSYGRVFTSPVGQNLLGIAIDRYMSAPNEEWKKREQRLHHVLAAKRRKKQGSAADVSEEHAALELEELLEAEADWERYIDGMSREERQNVLRSLEASLPVCRNEIILRQQGGGGPSVQSCDAGVDVAAPPAAGLHAELPSFDAAETSAPDLALLGFPAAADVVAELESTPVSVESMAATSTTLVGDLGMIGGCSNEELNEPI</sequence>
<protein>
    <recommendedName>
        <fullName evidence="3">MADS-box domain-containing protein</fullName>
    </recommendedName>
</protein>
<organism evidence="1 2">
    <name type="scientific">Musa balbisiana</name>
    <name type="common">Banana</name>
    <dbReference type="NCBI Taxonomy" id="52838"/>
    <lineage>
        <taxon>Eukaryota</taxon>
        <taxon>Viridiplantae</taxon>
        <taxon>Streptophyta</taxon>
        <taxon>Embryophyta</taxon>
        <taxon>Tracheophyta</taxon>
        <taxon>Spermatophyta</taxon>
        <taxon>Magnoliopsida</taxon>
        <taxon>Liliopsida</taxon>
        <taxon>Zingiberales</taxon>
        <taxon>Musaceae</taxon>
        <taxon>Musa</taxon>
    </lineage>
</organism>
<dbReference type="AlphaFoldDB" id="A0A4S8IHF0"/>
<proteinExistence type="predicted"/>
<evidence type="ECO:0008006" key="3">
    <source>
        <dbReference type="Google" id="ProtNLM"/>
    </source>
</evidence>
<evidence type="ECO:0000313" key="1">
    <source>
        <dbReference type="EMBL" id="THU46792.1"/>
    </source>
</evidence>
<keyword evidence="2" id="KW-1185">Reference proteome</keyword>
<accession>A0A4S8IHF0</accession>
<dbReference type="EMBL" id="PYDT01000010">
    <property type="protein sequence ID" value="THU46792.1"/>
    <property type="molecule type" value="Genomic_DNA"/>
</dbReference>